<name>A0A9P6D0K2_9AGAR</name>
<dbReference type="Proteomes" id="UP000807469">
    <property type="component" value="Unassembled WGS sequence"/>
</dbReference>
<keyword evidence="3" id="KW-1185">Reference proteome</keyword>
<organism evidence="2 3">
    <name type="scientific">Pholiota conissans</name>
    <dbReference type="NCBI Taxonomy" id="109636"/>
    <lineage>
        <taxon>Eukaryota</taxon>
        <taxon>Fungi</taxon>
        <taxon>Dikarya</taxon>
        <taxon>Basidiomycota</taxon>
        <taxon>Agaricomycotina</taxon>
        <taxon>Agaricomycetes</taxon>
        <taxon>Agaricomycetidae</taxon>
        <taxon>Agaricales</taxon>
        <taxon>Agaricineae</taxon>
        <taxon>Strophariaceae</taxon>
        <taxon>Pholiota</taxon>
    </lineage>
</organism>
<proteinExistence type="predicted"/>
<evidence type="ECO:0000313" key="2">
    <source>
        <dbReference type="EMBL" id="KAF9486427.1"/>
    </source>
</evidence>
<evidence type="ECO:0000313" key="3">
    <source>
        <dbReference type="Proteomes" id="UP000807469"/>
    </source>
</evidence>
<evidence type="ECO:0000256" key="1">
    <source>
        <dbReference type="SAM" id="Phobius"/>
    </source>
</evidence>
<dbReference type="AlphaFoldDB" id="A0A9P6D0K2"/>
<keyword evidence="1" id="KW-0472">Membrane</keyword>
<reference evidence="2" key="1">
    <citation type="submission" date="2020-11" db="EMBL/GenBank/DDBJ databases">
        <authorList>
            <consortium name="DOE Joint Genome Institute"/>
            <person name="Ahrendt S."/>
            <person name="Riley R."/>
            <person name="Andreopoulos W."/>
            <person name="Labutti K."/>
            <person name="Pangilinan J."/>
            <person name="Ruiz-Duenas F.J."/>
            <person name="Barrasa J.M."/>
            <person name="Sanchez-Garcia M."/>
            <person name="Camarero S."/>
            <person name="Miyauchi S."/>
            <person name="Serrano A."/>
            <person name="Linde D."/>
            <person name="Babiker R."/>
            <person name="Drula E."/>
            <person name="Ayuso-Fernandez I."/>
            <person name="Pacheco R."/>
            <person name="Padilla G."/>
            <person name="Ferreira P."/>
            <person name="Barriuso J."/>
            <person name="Kellner H."/>
            <person name="Castanera R."/>
            <person name="Alfaro M."/>
            <person name="Ramirez L."/>
            <person name="Pisabarro A.G."/>
            <person name="Kuo A."/>
            <person name="Tritt A."/>
            <person name="Lipzen A."/>
            <person name="He G."/>
            <person name="Yan M."/>
            <person name="Ng V."/>
            <person name="Cullen D."/>
            <person name="Martin F."/>
            <person name="Rosso M.-N."/>
            <person name="Henrissat B."/>
            <person name="Hibbett D."/>
            <person name="Martinez A.T."/>
            <person name="Grigoriev I.V."/>
        </authorList>
    </citation>
    <scope>NUCLEOTIDE SEQUENCE</scope>
    <source>
        <strain evidence="2">CIRM-BRFM 674</strain>
    </source>
</reference>
<protein>
    <submittedName>
        <fullName evidence="2">Uncharacterized protein</fullName>
    </submittedName>
</protein>
<gene>
    <name evidence="2" type="ORF">BDN70DRAFT_11631</name>
</gene>
<keyword evidence="1" id="KW-1133">Transmembrane helix</keyword>
<keyword evidence="1" id="KW-0812">Transmembrane</keyword>
<sequence length="68" mass="7181">MAHARGHAQCVHAAFHVVSPSWVLCTAFALFSSVFYSLAVPVSSLVASALVSFAFVFSSLSLCDCLCL</sequence>
<accession>A0A9P6D0K2</accession>
<dbReference type="EMBL" id="MU155130">
    <property type="protein sequence ID" value="KAF9486427.1"/>
    <property type="molecule type" value="Genomic_DNA"/>
</dbReference>
<feature type="transmembrane region" description="Helical" evidence="1">
    <location>
        <begin position="45"/>
        <end position="67"/>
    </location>
</feature>
<comment type="caution">
    <text evidence="2">The sequence shown here is derived from an EMBL/GenBank/DDBJ whole genome shotgun (WGS) entry which is preliminary data.</text>
</comment>
<feature type="transmembrane region" description="Helical" evidence="1">
    <location>
        <begin position="21"/>
        <end position="39"/>
    </location>
</feature>